<dbReference type="InterPro" id="IPR050986">
    <property type="entry name" value="GutQ/KpsF_isomerases"/>
</dbReference>
<keyword evidence="2" id="KW-0677">Repeat</keyword>
<dbReference type="SUPFAM" id="SSF53697">
    <property type="entry name" value="SIS domain"/>
    <property type="match status" value="1"/>
</dbReference>
<keyword evidence="3 7" id="KW-0129">CBS domain</keyword>
<evidence type="ECO:0000313" key="10">
    <source>
        <dbReference type="EMBL" id="SDC89407.1"/>
    </source>
</evidence>
<evidence type="ECO:0000259" key="8">
    <source>
        <dbReference type="PROSITE" id="PS51371"/>
    </source>
</evidence>
<keyword evidence="5" id="KW-0479">Metal-binding</keyword>
<gene>
    <name evidence="10" type="ORF">SAMN05660835_01541</name>
</gene>
<evidence type="ECO:0000256" key="7">
    <source>
        <dbReference type="PROSITE-ProRule" id="PRU00703"/>
    </source>
</evidence>
<dbReference type="PIRSF" id="PIRSF004692">
    <property type="entry name" value="KdsD_KpsF"/>
    <property type="match status" value="1"/>
</dbReference>
<feature type="domain" description="CBS" evidence="8">
    <location>
        <begin position="202"/>
        <end position="261"/>
    </location>
</feature>
<dbReference type="CDD" id="cd04604">
    <property type="entry name" value="CBS_pair_SIS_assoc"/>
    <property type="match status" value="1"/>
</dbReference>
<dbReference type="RefSeq" id="WP_025391417.1">
    <property type="nucleotide sequence ID" value="NZ_FMYU01000011.1"/>
</dbReference>
<evidence type="ECO:0000256" key="3">
    <source>
        <dbReference type="ARBA" id="ARBA00023122"/>
    </source>
</evidence>
<dbReference type="GO" id="GO:0005975">
    <property type="term" value="P:carbohydrate metabolic process"/>
    <property type="evidence" value="ECO:0007669"/>
    <property type="project" value="InterPro"/>
</dbReference>
<dbReference type="GO" id="GO:0016853">
    <property type="term" value="F:isomerase activity"/>
    <property type="evidence" value="ECO:0007669"/>
    <property type="project" value="UniProtKB-KW"/>
</dbReference>
<evidence type="ECO:0000256" key="4">
    <source>
        <dbReference type="PIRNR" id="PIRNR004692"/>
    </source>
</evidence>
<dbReference type="AlphaFoldDB" id="A0A1G6QCJ6"/>
<dbReference type="InterPro" id="IPR004800">
    <property type="entry name" value="KdsD/KpsF-type"/>
</dbReference>
<evidence type="ECO:0000256" key="2">
    <source>
        <dbReference type="ARBA" id="ARBA00022737"/>
    </source>
</evidence>
<accession>A0A1G6QCJ6</accession>
<dbReference type="Gene3D" id="3.10.580.10">
    <property type="entry name" value="CBS-domain"/>
    <property type="match status" value="1"/>
</dbReference>
<feature type="domain" description="CBS" evidence="8">
    <location>
        <begin position="270"/>
        <end position="321"/>
    </location>
</feature>
<evidence type="ECO:0000256" key="5">
    <source>
        <dbReference type="PIRSR" id="PIRSR004692-2"/>
    </source>
</evidence>
<evidence type="ECO:0000259" key="9">
    <source>
        <dbReference type="PROSITE" id="PS51464"/>
    </source>
</evidence>
<feature type="domain" description="SIS" evidence="9">
    <location>
        <begin position="33"/>
        <end position="176"/>
    </location>
</feature>
<dbReference type="PANTHER" id="PTHR42745">
    <property type="match status" value="1"/>
</dbReference>
<dbReference type="Gene3D" id="3.40.50.10490">
    <property type="entry name" value="Glucose-6-phosphate isomerase like protein, domain 1"/>
    <property type="match status" value="1"/>
</dbReference>
<comment type="similarity">
    <text evidence="1 4">Belongs to the SIS family. GutQ/KpsF subfamily.</text>
</comment>
<sequence length="321" mass="34945">MNDLLDSLKKSLNQQLKAVKKIENILNGSFVEVIDQIDKCGGRIIFLGVGKSGLIARKIASTLSSIGVASIFIHPTDAYHGDLGMLKPNDLVVFISNSGNTTEILGLVSPIKRMGLKIISIIGNTNSELAHLSDFILDASIEEEASPIKLVPMASTTVALVIGDLIACGLIVKRGFKDEDFAMLHPGGSIGKKLLTFVEDLMHKGKELPTVYLDDGFEQVLYEISSKRLGVAFVVDNSFTLFGVITDGDLRRILEKYKSEVFSLKAKDMMTKNPKIIEKKALAIKAANMMQNYSITSLAVCENNKIIGVIHIHDIMKAGVI</sequence>
<dbReference type="InterPro" id="IPR001347">
    <property type="entry name" value="SIS_dom"/>
</dbReference>
<dbReference type="SMART" id="SM00116">
    <property type="entry name" value="CBS"/>
    <property type="match status" value="2"/>
</dbReference>
<feature type="site" description="Catalytically relevant" evidence="6">
    <location>
        <position position="185"/>
    </location>
</feature>
<dbReference type="Pfam" id="PF00571">
    <property type="entry name" value="CBS"/>
    <property type="match status" value="2"/>
</dbReference>
<dbReference type="Pfam" id="PF01380">
    <property type="entry name" value="SIS"/>
    <property type="match status" value="1"/>
</dbReference>
<protein>
    <submittedName>
        <fullName evidence="10">Arabinose-5-phosphate isomerase</fullName>
    </submittedName>
</protein>
<dbReference type="PANTHER" id="PTHR42745:SF1">
    <property type="entry name" value="ARABINOSE 5-PHOSPHATE ISOMERASE KDSD"/>
    <property type="match status" value="1"/>
</dbReference>
<dbReference type="CDD" id="cd05014">
    <property type="entry name" value="SIS_Kpsf"/>
    <property type="match status" value="1"/>
</dbReference>
<keyword evidence="10" id="KW-0413">Isomerase</keyword>
<evidence type="ECO:0000313" key="11">
    <source>
        <dbReference type="Proteomes" id="UP000199411"/>
    </source>
</evidence>
<dbReference type="EMBL" id="FMYU01000011">
    <property type="protein sequence ID" value="SDC89407.1"/>
    <property type="molecule type" value="Genomic_DNA"/>
</dbReference>
<dbReference type="GO" id="GO:0046872">
    <property type="term" value="F:metal ion binding"/>
    <property type="evidence" value="ECO:0007669"/>
    <property type="project" value="UniProtKB-KW"/>
</dbReference>
<dbReference type="PROSITE" id="PS51464">
    <property type="entry name" value="SIS"/>
    <property type="match status" value="1"/>
</dbReference>
<feature type="binding site" evidence="5">
    <location>
        <position position="74"/>
    </location>
    <ligand>
        <name>Zn(2+)</name>
        <dbReference type="ChEBI" id="CHEBI:29105"/>
    </ligand>
</feature>
<dbReference type="PROSITE" id="PS51371">
    <property type="entry name" value="CBS"/>
    <property type="match status" value="2"/>
</dbReference>
<dbReference type="GO" id="GO:0097367">
    <property type="term" value="F:carbohydrate derivative binding"/>
    <property type="evidence" value="ECO:0007669"/>
    <property type="project" value="InterPro"/>
</dbReference>
<dbReference type="InterPro" id="IPR035474">
    <property type="entry name" value="SIS_Kpsf"/>
</dbReference>
<keyword evidence="5" id="KW-0862">Zinc</keyword>
<evidence type="ECO:0000256" key="1">
    <source>
        <dbReference type="ARBA" id="ARBA00008165"/>
    </source>
</evidence>
<proteinExistence type="inferred from homology"/>
<dbReference type="InterPro" id="IPR046348">
    <property type="entry name" value="SIS_dom_sf"/>
</dbReference>
<dbReference type="Proteomes" id="UP000199411">
    <property type="component" value="Unassembled WGS sequence"/>
</dbReference>
<dbReference type="InterPro" id="IPR046342">
    <property type="entry name" value="CBS_dom_sf"/>
</dbReference>
<dbReference type="InterPro" id="IPR000644">
    <property type="entry name" value="CBS_dom"/>
</dbReference>
<name>A0A1G6QCJ6_9BACT</name>
<feature type="site" description="Catalytically relevant" evidence="6">
    <location>
        <position position="144"/>
    </location>
</feature>
<feature type="site" description="Catalytically relevant" evidence="6">
    <location>
        <position position="51"/>
    </location>
</feature>
<organism evidence="10 11">
    <name type="scientific">Desulfurella multipotens</name>
    <dbReference type="NCBI Taxonomy" id="79269"/>
    <lineage>
        <taxon>Bacteria</taxon>
        <taxon>Pseudomonadati</taxon>
        <taxon>Campylobacterota</taxon>
        <taxon>Desulfurellia</taxon>
        <taxon>Desulfurellales</taxon>
        <taxon>Desulfurellaceae</taxon>
        <taxon>Desulfurella</taxon>
    </lineage>
</organism>
<dbReference type="GO" id="GO:1901135">
    <property type="term" value="P:carbohydrate derivative metabolic process"/>
    <property type="evidence" value="ECO:0007669"/>
    <property type="project" value="InterPro"/>
</dbReference>
<keyword evidence="11" id="KW-1185">Reference proteome</keyword>
<reference evidence="11" key="1">
    <citation type="submission" date="2016-10" db="EMBL/GenBank/DDBJ databases">
        <authorList>
            <person name="Varghese N."/>
            <person name="Submissions S."/>
        </authorList>
    </citation>
    <scope>NUCLEOTIDE SEQUENCE [LARGE SCALE GENOMIC DNA]</scope>
    <source>
        <strain evidence="11">DSM 8415</strain>
    </source>
</reference>
<feature type="site" description="Catalytically relevant" evidence="6">
    <location>
        <position position="103"/>
    </location>
</feature>
<dbReference type="OrthoDB" id="9762536at2"/>
<dbReference type="NCBIfam" id="TIGR00393">
    <property type="entry name" value="kpsF"/>
    <property type="match status" value="1"/>
</dbReference>
<evidence type="ECO:0000256" key="6">
    <source>
        <dbReference type="PIRSR" id="PIRSR004692-3"/>
    </source>
</evidence>